<keyword evidence="7" id="KW-1185">Reference proteome</keyword>
<dbReference type="PIRSF" id="PIRSF000332">
    <property type="entry name" value="FMO"/>
    <property type="match status" value="1"/>
</dbReference>
<dbReference type="InterPro" id="IPR000960">
    <property type="entry name" value="Flavin_mOase"/>
</dbReference>
<evidence type="ECO:0000256" key="1">
    <source>
        <dbReference type="ARBA" id="ARBA00009183"/>
    </source>
</evidence>
<name>A0ABR3EL30_9AGAR</name>
<sequence>MVSTEKLVQKKTCIIGAGPAGLAALKVVVDSPYYKSGGWKVVCFEARENVGGIWNPSEPSGSLPLTPLYDSLTTNIPHPVMAYTSYPFPPSTPIFPPASTVQTYLEDYTSHFNLRPHIQFNKIVEDVSWFASRSVWSVRLLGGITHYFDSVIVANGHFRKPRYPDIHGLSEWLRLGRGIHSAWYRRPGDLPLDRSAGACKVVVVGNGPSGQDIASDLLLDGCTVIRSIQGAAAKDNGGLKIRGVITQFHADGSITFEDGSQEPDIDLCILATGYEMSFPFLSSVISLGLPDGDEQGLWNSSYHVYPLAKHLFPIGCGFPPSSLAFMGLILRGTPLSLFEAQAHAVVKVFMKPEALDIAEERRVIQARHRQLGPDELNVTKLWHKFTEPEAFEYRD</sequence>
<dbReference type="SUPFAM" id="SSF51905">
    <property type="entry name" value="FAD/NAD(P)-binding domain"/>
    <property type="match status" value="1"/>
</dbReference>
<organism evidence="6 7">
    <name type="scientific">Marasmius crinis-equi</name>
    <dbReference type="NCBI Taxonomy" id="585013"/>
    <lineage>
        <taxon>Eukaryota</taxon>
        <taxon>Fungi</taxon>
        <taxon>Dikarya</taxon>
        <taxon>Basidiomycota</taxon>
        <taxon>Agaricomycotina</taxon>
        <taxon>Agaricomycetes</taxon>
        <taxon>Agaricomycetidae</taxon>
        <taxon>Agaricales</taxon>
        <taxon>Marasmiineae</taxon>
        <taxon>Marasmiaceae</taxon>
        <taxon>Marasmius</taxon>
    </lineage>
</organism>
<evidence type="ECO:0000256" key="2">
    <source>
        <dbReference type="ARBA" id="ARBA00022630"/>
    </source>
</evidence>
<evidence type="ECO:0000313" key="7">
    <source>
        <dbReference type="Proteomes" id="UP001465976"/>
    </source>
</evidence>
<reference evidence="6 7" key="1">
    <citation type="submission" date="2024-02" db="EMBL/GenBank/DDBJ databases">
        <title>A draft genome for the cacao thread blight pathogen Marasmius crinis-equi.</title>
        <authorList>
            <person name="Cohen S.P."/>
            <person name="Baruah I.K."/>
            <person name="Amoako-Attah I."/>
            <person name="Bukari Y."/>
            <person name="Meinhardt L.W."/>
            <person name="Bailey B.A."/>
        </authorList>
    </citation>
    <scope>NUCLEOTIDE SEQUENCE [LARGE SCALE GENOMIC DNA]</scope>
    <source>
        <strain evidence="6 7">GH-76</strain>
    </source>
</reference>
<dbReference type="GO" id="GO:0004497">
    <property type="term" value="F:monooxygenase activity"/>
    <property type="evidence" value="ECO:0007669"/>
    <property type="project" value="UniProtKB-KW"/>
</dbReference>
<dbReference type="InterPro" id="IPR036188">
    <property type="entry name" value="FAD/NAD-bd_sf"/>
</dbReference>
<evidence type="ECO:0000256" key="5">
    <source>
        <dbReference type="ARBA" id="ARBA00023002"/>
    </source>
</evidence>
<feature type="non-terminal residue" evidence="6">
    <location>
        <position position="395"/>
    </location>
</feature>
<dbReference type="InterPro" id="IPR020946">
    <property type="entry name" value="Flavin_mOase-like"/>
</dbReference>
<protein>
    <submittedName>
        <fullName evidence="6">Monooxygenase</fullName>
    </submittedName>
</protein>
<comment type="similarity">
    <text evidence="1">Belongs to the FMO family.</text>
</comment>
<keyword evidence="2" id="KW-0285">Flavoprotein</keyword>
<dbReference type="Gene3D" id="3.50.50.60">
    <property type="entry name" value="FAD/NAD(P)-binding domain"/>
    <property type="match status" value="3"/>
</dbReference>
<dbReference type="Pfam" id="PF00743">
    <property type="entry name" value="FMO-like"/>
    <property type="match status" value="2"/>
</dbReference>
<gene>
    <name evidence="6" type="primary">FMO1_5</name>
    <name evidence="6" type="ORF">V5O48_018499</name>
</gene>
<keyword evidence="5" id="KW-0560">Oxidoreductase</keyword>
<dbReference type="EMBL" id="JBAHYK010003382">
    <property type="protein sequence ID" value="KAL0563566.1"/>
    <property type="molecule type" value="Genomic_DNA"/>
</dbReference>
<evidence type="ECO:0000256" key="4">
    <source>
        <dbReference type="ARBA" id="ARBA00022857"/>
    </source>
</evidence>
<keyword evidence="6" id="KW-0503">Monooxygenase</keyword>
<keyword evidence="4" id="KW-0521">NADP</keyword>
<proteinExistence type="inferred from homology"/>
<comment type="caution">
    <text evidence="6">The sequence shown here is derived from an EMBL/GenBank/DDBJ whole genome shotgun (WGS) entry which is preliminary data.</text>
</comment>
<evidence type="ECO:0000313" key="6">
    <source>
        <dbReference type="EMBL" id="KAL0563566.1"/>
    </source>
</evidence>
<evidence type="ECO:0000256" key="3">
    <source>
        <dbReference type="ARBA" id="ARBA00022827"/>
    </source>
</evidence>
<dbReference type="Proteomes" id="UP001465976">
    <property type="component" value="Unassembled WGS sequence"/>
</dbReference>
<keyword evidence="3" id="KW-0274">FAD</keyword>
<dbReference type="PANTHER" id="PTHR23023">
    <property type="entry name" value="DIMETHYLANILINE MONOOXYGENASE"/>
    <property type="match status" value="1"/>
</dbReference>
<dbReference type="PRINTS" id="PR00370">
    <property type="entry name" value="FMOXYGENASE"/>
</dbReference>
<accession>A0ABR3EL30</accession>
<dbReference type="InterPro" id="IPR050346">
    <property type="entry name" value="FMO-like"/>
</dbReference>